<dbReference type="InterPro" id="IPR023346">
    <property type="entry name" value="Lysozyme-like_dom_sf"/>
</dbReference>
<proteinExistence type="predicted"/>
<dbReference type="PANTHER" id="PTHR30163:SF9">
    <property type="entry name" value="MEMBRANE-BOUND LYTIC MUREIN TRANSGLYCOSYLASE B"/>
    <property type="match status" value="1"/>
</dbReference>
<feature type="signal peptide" evidence="2">
    <location>
        <begin position="1"/>
        <end position="22"/>
    </location>
</feature>
<dbReference type="KEGG" id="woc:BA177_12615"/>
<evidence type="ECO:0000259" key="3">
    <source>
        <dbReference type="Pfam" id="PF13406"/>
    </source>
</evidence>
<dbReference type="GO" id="GO:0008933">
    <property type="term" value="F:peptidoglycan lytic transglycosylase activity"/>
    <property type="evidence" value="ECO:0007669"/>
    <property type="project" value="TreeGrafter"/>
</dbReference>
<dbReference type="PANTHER" id="PTHR30163">
    <property type="entry name" value="MEMBRANE-BOUND LYTIC MUREIN TRANSGLYCOSYLASE B"/>
    <property type="match status" value="1"/>
</dbReference>
<evidence type="ECO:0000313" key="4">
    <source>
        <dbReference type="EMBL" id="ANO51932.1"/>
    </source>
</evidence>
<feature type="domain" description="Transglycosylase SLT" evidence="3">
    <location>
        <begin position="27"/>
        <end position="319"/>
    </location>
</feature>
<keyword evidence="2" id="KW-0732">Signal</keyword>
<dbReference type="SUPFAM" id="SSF53955">
    <property type="entry name" value="Lysozyme-like"/>
    <property type="match status" value="1"/>
</dbReference>
<protein>
    <submittedName>
        <fullName evidence="4">Lytic murein transglycosylase B</fullName>
    </submittedName>
</protein>
<dbReference type="InterPro" id="IPR031304">
    <property type="entry name" value="SLT_2"/>
</dbReference>
<dbReference type="NCBIfam" id="TIGR02282">
    <property type="entry name" value="MltB"/>
    <property type="match status" value="1"/>
</dbReference>
<evidence type="ECO:0000313" key="5">
    <source>
        <dbReference type="Proteomes" id="UP000092695"/>
    </source>
</evidence>
<accession>A0A193LHE4</accession>
<dbReference type="Proteomes" id="UP000092695">
    <property type="component" value="Chromosome"/>
</dbReference>
<evidence type="ECO:0000256" key="2">
    <source>
        <dbReference type="SAM" id="SignalP"/>
    </source>
</evidence>
<dbReference type="Gene3D" id="1.10.8.350">
    <property type="entry name" value="Bacterial muramidase"/>
    <property type="match status" value="1"/>
</dbReference>
<dbReference type="Pfam" id="PF13406">
    <property type="entry name" value="SLT_2"/>
    <property type="match status" value="1"/>
</dbReference>
<dbReference type="STRING" id="1548547.BA177_12615"/>
<organism evidence="4 5">
    <name type="scientific">Woeseia oceani</name>
    <dbReference type="NCBI Taxonomy" id="1548547"/>
    <lineage>
        <taxon>Bacteria</taxon>
        <taxon>Pseudomonadati</taxon>
        <taxon>Pseudomonadota</taxon>
        <taxon>Gammaproteobacteria</taxon>
        <taxon>Woeseiales</taxon>
        <taxon>Woeseiaceae</taxon>
        <taxon>Woeseia</taxon>
    </lineage>
</organism>
<dbReference type="AlphaFoldDB" id="A0A193LHE4"/>
<evidence type="ECO:0000256" key="1">
    <source>
        <dbReference type="PIRSR" id="PIRSR611757-1"/>
    </source>
</evidence>
<dbReference type="GO" id="GO:0009253">
    <property type="term" value="P:peptidoglycan catabolic process"/>
    <property type="evidence" value="ECO:0007669"/>
    <property type="project" value="TreeGrafter"/>
</dbReference>
<dbReference type="Gene3D" id="1.10.530.10">
    <property type="match status" value="1"/>
</dbReference>
<dbReference type="InterPro" id="IPR011757">
    <property type="entry name" value="Lytic_transglycosylase_MltB"/>
</dbReference>
<gene>
    <name evidence="4" type="ORF">BA177_12615</name>
</gene>
<dbReference type="EMBL" id="CP016268">
    <property type="protein sequence ID" value="ANO51932.1"/>
    <property type="molecule type" value="Genomic_DNA"/>
</dbReference>
<dbReference type="InterPro" id="IPR043426">
    <property type="entry name" value="MltB-like"/>
</dbReference>
<keyword evidence="5" id="KW-1185">Reference proteome</keyword>
<dbReference type="FunFam" id="1.10.8.350:FF:000001">
    <property type="entry name" value="Lytic murein transglycosylase B"/>
    <property type="match status" value="1"/>
</dbReference>
<feature type="active site" evidence="1">
    <location>
        <position position="123"/>
    </location>
</feature>
<feature type="chain" id="PRO_5008260222" evidence="2">
    <location>
        <begin position="23"/>
        <end position="330"/>
    </location>
</feature>
<reference evidence="4 5" key="1">
    <citation type="submission" date="2016-06" db="EMBL/GenBank/DDBJ databases">
        <title>Complete genome sequence of a deep-branching marine Gamma Proteobacterium Woeseia oceani type strain XK5.</title>
        <authorList>
            <person name="Mu D."/>
            <person name="Du Z."/>
        </authorList>
    </citation>
    <scope>NUCLEOTIDE SEQUENCE [LARGE SCALE GENOMIC DNA]</scope>
    <source>
        <strain evidence="4 5">XK5</strain>
    </source>
</reference>
<sequence>MNTATRLIVAALLASAPAAAFAIDTERADVRDFIDEMVAEYDYDRTTLVKVLAGAESKSAIIDAISRPAERTLTWGDYRKIFMTPERIQAGADFWREHDATLRRISADTGVSIEILVGIIGVETFYGRITGNYRVVDSLSTLAFDYPPRAKFFRRELQQFLLLVREEGMDANDATGSYAGAMGAPQFMPSSFRAYAVDASDDGKRDIWSNWTDVIGSVANYFVRHKWQPQQEVVTRATLADTWNGAAPDNSLKTTDTVASLQSSGVQFATALDDDADSALLKLDGDGGDEYWVGFHNFFVITRYNRSVMYALAVHQLGQEIALEVHNAAG</sequence>
<name>A0A193LHE4_9GAMM</name>